<comment type="subcellular location">
    <subcellularLocation>
        <location evidence="1">Plastid</location>
    </subcellularLocation>
</comment>
<feature type="domain" description="Plastid lipid-associated protein/fibrillin conserved" evidence="4">
    <location>
        <begin position="66"/>
        <end position="282"/>
    </location>
</feature>
<dbReference type="PANTHER" id="PTHR31906">
    <property type="entry name" value="PLASTID-LIPID-ASSOCIATED PROTEIN 4, CHLOROPLASTIC-RELATED"/>
    <property type="match status" value="1"/>
</dbReference>
<proteinExistence type="predicted"/>
<gene>
    <name evidence="5" type="ORF">ACHAXA_008359</name>
</gene>
<feature type="chain" id="PRO_5044818971" description="Plastid lipid-associated protein/fibrillin conserved domain-containing protein" evidence="3">
    <location>
        <begin position="25"/>
        <end position="292"/>
    </location>
</feature>
<evidence type="ECO:0000259" key="4">
    <source>
        <dbReference type="Pfam" id="PF04755"/>
    </source>
</evidence>
<evidence type="ECO:0000313" key="5">
    <source>
        <dbReference type="EMBL" id="KAL3816389.1"/>
    </source>
</evidence>
<comment type="caution">
    <text evidence="5">The sequence shown here is derived from an EMBL/GenBank/DDBJ whole genome shotgun (WGS) entry which is preliminary data.</text>
</comment>
<dbReference type="Proteomes" id="UP001530377">
    <property type="component" value="Unassembled WGS sequence"/>
</dbReference>
<feature type="signal peptide" evidence="3">
    <location>
        <begin position="1"/>
        <end position="24"/>
    </location>
</feature>
<evidence type="ECO:0000256" key="2">
    <source>
        <dbReference type="ARBA" id="ARBA00022640"/>
    </source>
</evidence>
<evidence type="ECO:0000256" key="3">
    <source>
        <dbReference type="SAM" id="SignalP"/>
    </source>
</evidence>
<dbReference type="InterPro" id="IPR039633">
    <property type="entry name" value="PAP"/>
</dbReference>
<keyword evidence="6" id="KW-1185">Reference proteome</keyword>
<dbReference type="AlphaFoldDB" id="A0ABD3RVZ4"/>
<protein>
    <recommendedName>
        <fullName evidence="4">Plastid lipid-associated protein/fibrillin conserved domain-containing protein</fullName>
    </recommendedName>
</protein>
<keyword evidence="2" id="KW-0934">Plastid</keyword>
<organism evidence="5 6">
    <name type="scientific">Cyclostephanos tholiformis</name>
    <dbReference type="NCBI Taxonomy" id="382380"/>
    <lineage>
        <taxon>Eukaryota</taxon>
        <taxon>Sar</taxon>
        <taxon>Stramenopiles</taxon>
        <taxon>Ochrophyta</taxon>
        <taxon>Bacillariophyta</taxon>
        <taxon>Coscinodiscophyceae</taxon>
        <taxon>Thalassiosirophycidae</taxon>
        <taxon>Stephanodiscales</taxon>
        <taxon>Stephanodiscaceae</taxon>
        <taxon>Cyclostephanos</taxon>
    </lineage>
</organism>
<keyword evidence="3" id="KW-0732">Signal</keyword>
<name>A0ABD3RVZ4_9STRA</name>
<evidence type="ECO:0000256" key="1">
    <source>
        <dbReference type="ARBA" id="ARBA00004474"/>
    </source>
</evidence>
<dbReference type="GO" id="GO:0009536">
    <property type="term" value="C:plastid"/>
    <property type="evidence" value="ECO:0007669"/>
    <property type="project" value="UniProtKB-SubCell"/>
</dbReference>
<evidence type="ECO:0000313" key="6">
    <source>
        <dbReference type="Proteomes" id="UP001530377"/>
    </source>
</evidence>
<dbReference type="EMBL" id="JALLPB020000151">
    <property type="protein sequence ID" value="KAL3816389.1"/>
    <property type="molecule type" value="Genomic_DNA"/>
</dbReference>
<sequence length="292" mass="31983">MMGSKVSVCAAVFVLWLQLQLCFTFHIPKELGGGSYWSRSIGVGATPQSSSESPPEIRLHAEAIRCKDDLIALAERTCRGFSASISDRDEAKRIISNLSMYNPSDEPASAYFRVNETPGIDRSTIAGKWTLIYTDAPDITSLDGGALAMAKLGRIGQECSPPSIKNVIEWLRPDWASYLPFSGGETSRVLQKVCCEGSATQDNPKVVDLRVVGVELLGLNGGDDFVGGENIRKNNFLDGPATLLEKNPVKLQGPLTAPFGKFEILYLDNDMRVTKTFQGYLAVNIRDENPWF</sequence>
<dbReference type="Pfam" id="PF04755">
    <property type="entry name" value="PAP_fibrillin"/>
    <property type="match status" value="1"/>
</dbReference>
<accession>A0ABD3RVZ4</accession>
<dbReference type="InterPro" id="IPR006843">
    <property type="entry name" value="PAP/fibrillin_dom"/>
</dbReference>
<reference evidence="5 6" key="1">
    <citation type="submission" date="2024-10" db="EMBL/GenBank/DDBJ databases">
        <title>Updated reference genomes for cyclostephanoid diatoms.</title>
        <authorList>
            <person name="Roberts W.R."/>
            <person name="Alverson A.J."/>
        </authorList>
    </citation>
    <scope>NUCLEOTIDE SEQUENCE [LARGE SCALE GENOMIC DNA]</scope>
    <source>
        <strain evidence="5 6">AJA228-03</strain>
    </source>
</reference>